<accession>A0A9D9IVN4</accession>
<comment type="caution">
    <text evidence="4">The sequence shown here is derived from an EMBL/GenBank/DDBJ whole genome shotgun (WGS) entry which is preliminary data.</text>
</comment>
<feature type="coiled-coil region" evidence="1">
    <location>
        <begin position="92"/>
        <end position="119"/>
    </location>
</feature>
<reference evidence="4" key="1">
    <citation type="submission" date="2020-10" db="EMBL/GenBank/DDBJ databases">
        <authorList>
            <person name="Gilroy R."/>
        </authorList>
    </citation>
    <scope>NUCLEOTIDE SEQUENCE</scope>
    <source>
        <strain evidence="4">2478</strain>
    </source>
</reference>
<dbReference type="InterPro" id="IPR025381">
    <property type="entry name" value="DUF4296"/>
</dbReference>
<protein>
    <submittedName>
        <fullName evidence="4">DUF4296 domain-containing protein</fullName>
    </submittedName>
</protein>
<proteinExistence type="predicted"/>
<dbReference type="Proteomes" id="UP000823771">
    <property type="component" value="Unassembled WGS sequence"/>
</dbReference>
<name>A0A9D9IVN4_9BACT</name>
<evidence type="ECO:0000313" key="4">
    <source>
        <dbReference type="EMBL" id="MBO8478914.1"/>
    </source>
</evidence>
<feature type="domain" description="DUF4296" evidence="3">
    <location>
        <begin position="26"/>
        <end position="105"/>
    </location>
</feature>
<dbReference type="Pfam" id="PF14129">
    <property type="entry name" value="DUF4296"/>
    <property type="match status" value="1"/>
</dbReference>
<dbReference type="EMBL" id="JADILZ010000079">
    <property type="protein sequence ID" value="MBO8478914.1"/>
    <property type="molecule type" value="Genomic_DNA"/>
</dbReference>
<sequence>MSFSPIRILIVAAAVASLVSCGKKGKVISRGDMAEIYAEMFVMDQRIADDREARGMADTTLVYEPIFRKYGYTSDDYRNSMAYYIKDPDRYARILRESTVILEDKLKELRAEKARLESISEGRKASAMYLPDRIFFLCGLANKDLLTADSLSFYIDSTGCGSYMFDVQKGYDTVYVGPQLKVAADSSAVDTSAVSAVVETEEETLEHVRKAVPAGSGILHEAARPAGEQTVKSTELSRGQALKTRKVRAADSGR</sequence>
<feature type="region of interest" description="Disordered" evidence="2">
    <location>
        <begin position="224"/>
        <end position="254"/>
    </location>
</feature>
<evidence type="ECO:0000313" key="5">
    <source>
        <dbReference type="Proteomes" id="UP000823771"/>
    </source>
</evidence>
<keyword evidence="1" id="KW-0175">Coiled coil</keyword>
<organism evidence="4 5">
    <name type="scientific">Candidatus Cryptobacteroides excrementipullorum</name>
    <dbReference type="NCBI Taxonomy" id="2840761"/>
    <lineage>
        <taxon>Bacteria</taxon>
        <taxon>Pseudomonadati</taxon>
        <taxon>Bacteroidota</taxon>
        <taxon>Bacteroidia</taxon>
        <taxon>Bacteroidales</taxon>
        <taxon>Candidatus Cryptobacteroides</taxon>
    </lineage>
</organism>
<gene>
    <name evidence="4" type="ORF">IAB80_08525</name>
</gene>
<evidence type="ECO:0000256" key="2">
    <source>
        <dbReference type="SAM" id="MobiDB-lite"/>
    </source>
</evidence>
<evidence type="ECO:0000256" key="1">
    <source>
        <dbReference type="SAM" id="Coils"/>
    </source>
</evidence>
<dbReference type="PROSITE" id="PS51257">
    <property type="entry name" value="PROKAR_LIPOPROTEIN"/>
    <property type="match status" value="1"/>
</dbReference>
<reference evidence="4" key="2">
    <citation type="journal article" date="2021" name="PeerJ">
        <title>Extensive microbial diversity within the chicken gut microbiome revealed by metagenomics and culture.</title>
        <authorList>
            <person name="Gilroy R."/>
            <person name="Ravi A."/>
            <person name="Getino M."/>
            <person name="Pursley I."/>
            <person name="Horton D.L."/>
            <person name="Alikhan N.F."/>
            <person name="Baker D."/>
            <person name="Gharbi K."/>
            <person name="Hall N."/>
            <person name="Watson M."/>
            <person name="Adriaenssens E.M."/>
            <person name="Foster-Nyarko E."/>
            <person name="Jarju S."/>
            <person name="Secka A."/>
            <person name="Antonio M."/>
            <person name="Oren A."/>
            <person name="Chaudhuri R.R."/>
            <person name="La Ragione R."/>
            <person name="Hildebrand F."/>
            <person name="Pallen M.J."/>
        </authorList>
    </citation>
    <scope>NUCLEOTIDE SEQUENCE</scope>
    <source>
        <strain evidence="4">2478</strain>
    </source>
</reference>
<dbReference type="AlphaFoldDB" id="A0A9D9IVN4"/>
<evidence type="ECO:0000259" key="3">
    <source>
        <dbReference type="Pfam" id="PF14129"/>
    </source>
</evidence>